<feature type="domain" description="Amine oxidase" evidence="7">
    <location>
        <begin position="49"/>
        <end position="475"/>
    </location>
</feature>
<dbReference type="InterPro" id="IPR001613">
    <property type="entry name" value="Flavin_amine_oxidase"/>
</dbReference>
<evidence type="ECO:0000259" key="7">
    <source>
        <dbReference type="Pfam" id="PF01593"/>
    </source>
</evidence>
<dbReference type="PANTHER" id="PTHR43563">
    <property type="entry name" value="AMINE OXIDASE"/>
    <property type="match status" value="1"/>
</dbReference>
<comment type="cofactor">
    <cofactor evidence="1 6">
        <name>FAD</name>
        <dbReference type="ChEBI" id="CHEBI:57692"/>
    </cofactor>
</comment>
<evidence type="ECO:0000256" key="4">
    <source>
        <dbReference type="ARBA" id="ARBA00048448"/>
    </source>
</evidence>
<feature type="binding site" evidence="5">
    <location>
        <position position="276"/>
    </location>
    <ligand>
        <name>FAD</name>
        <dbReference type="ChEBI" id="CHEBI:57692"/>
    </ligand>
</feature>
<evidence type="ECO:0000256" key="3">
    <source>
        <dbReference type="ARBA" id="ARBA00023002"/>
    </source>
</evidence>
<dbReference type="InterPro" id="IPR050703">
    <property type="entry name" value="Flavin_MAO"/>
</dbReference>
<dbReference type="Gene3D" id="3.50.50.60">
    <property type="entry name" value="FAD/NAD(P)-binding domain"/>
    <property type="match status" value="2"/>
</dbReference>
<dbReference type="Gene3D" id="3.90.660.10">
    <property type="match status" value="2"/>
</dbReference>
<evidence type="ECO:0000256" key="1">
    <source>
        <dbReference type="ARBA" id="ARBA00001974"/>
    </source>
</evidence>
<dbReference type="InterPro" id="IPR002937">
    <property type="entry name" value="Amino_oxidase"/>
</dbReference>
<dbReference type="InterPro" id="IPR036188">
    <property type="entry name" value="FAD/NAD-bd_sf"/>
</dbReference>
<dbReference type="GO" id="GO:0097621">
    <property type="term" value="F:monoamine oxidase activity"/>
    <property type="evidence" value="ECO:0007669"/>
    <property type="project" value="UniProtKB-EC"/>
</dbReference>
<keyword evidence="9" id="KW-1185">Reference proteome</keyword>
<dbReference type="AlphaFoldDB" id="A0AAD9ESU4"/>
<keyword evidence="3 6" id="KW-0560">Oxidoreductase</keyword>
<keyword evidence="6" id="KW-0274">FAD</keyword>
<dbReference type="EC" id="1.4.3.-" evidence="6"/>
<gene>
    <name evidence="8" type="ORF">CCHR01_02012</name>
</gene>
<evidence type="ECO:0000256" key="5">
    <source>
        <dbReference type="PIRSR" id="PIRSR601613-1"/>
    </source>
</evidence>
<dbReference type="EMBL" id="JAQOWY010000022">
    <property type="protein sequence ID" value="KAK1855391.1"/>
    <property type="molecule type" value="Genomic_DNA"/>
</dbReference>
<evidence type="ECO:0000313" key="8">
    <source>
        <dbReference type="EMBL" id="KAK1855391.1"/>
    </source>
</evidence>
<evidence type="ECO:0000256" key="2">
    <source>
        <dbReference type="ARBA" id="ARBA00005995"/>
    </source>
</evidence>
<comment type="caution">
    <text evidence="8">The sequence shown here is derived from an EMBL/GenBank/DDBJ whole genome shotgun (WGS) entry which is preliminary data.</text>
</comment>
<comment type="catalytic activity">
    <reaction evidence="4">
        <text>a secondary aliphatic amine + O2 + H2O = a primary amine + an aldehyde + H2O2</text>
        <dbReference type="Rhea" id="RHEA:26414"/>
        <dbReference type="ChEBI" id="CHEBI:15377"/>
        <dbReference type="ChEBI" id="CHEBI:15379"/>
        <dbReference type="ChEBI" id="CHEBI:16240"/>
        <dbReference type="ChEBI" id="CHEBI:17478"/>
        <dbReference type="ChEBI" id="CHEBI:58855"/>
        <dbReference type="ChEBI" id="CHEBI:65296"/>
        <dbReference type="EC" id="1.4.3.4"/>
    </reaction>
</comment>
<evidence type="ECO:0000313" key="9">
    <source>
        <dbReference type="Proteomes" id="UP001243330"/>
    </source>
</evidence>
<dbReference type="Proteomes" id="UP001243330">
    <property type="component" value="Unassembled WGS sequence"/>
</dbReference>
<sequence>MSFSNDGYEWTPEGGLKTGLPTDAVIDPPKLLPNPEKEFDVIVVGAGYAGLRALRDLSIQGYKVLLLEGRDRIGGRSWTVKKDGYVYEVGGTWIHRNQAQVWAEAVRYGLDDKLKDSMEFYEGSREPTVNRDGVLIDIPFTDEAVITGYEKFTNIDGQCGNSVYALNTSQWLDNEEFSKWDHMSCQDRLDQIRDTLTPEEHEAILGTLFSMTKGPMTRPSFGEILRWSAISGGSIQAFGDHAARWKFADGQTALARSMFDDACSSGNLSYSFKTPVSRISTEANMITVTANSGSSFVAQHVIVAIPLNCLKDITFDPALPPLKAEASVQGHSNHAYKVCIEVAGKDWRNWQGHAFPDKGIPFLIGDGITPQGNSYLITTPGDYINPQQEPEKLLDALQYLHPDLKIQRIFGCDYFSDPFSKGGWAVHSPGFVMKYLKALQAPVSNIHFASADWADLWRGFIDGALESGARAVSAIHLQRAAA</sequence>
<name>A0AAD9ESU4_9PEZI</name>
<dbReference type="SUPFAM" id="SSF51905">
    <property type="entry name" value="FAD/NAD(P)-binding domain"/>
    <property type="match status" value="1"/>
</dbReference>
<proteinExistence type="inferred from homology"/>
<reference evidence="8" key="1">
    <citation type="submission" date="2023-01" db="EMBL/GenBank/DDBJ databases">
        <title>Colletotrichum chrysophilum M932 genome sequence.</title>
        <authorList>
            <person name="Baroncelli R."/>
        </authorList>
    </citation>
    <scope>NUCLEOTIDE SEQUENCE</scope>
    <source>
        <strain evidence="8">M932</strain>
    </source>
</reference>
<protein>
    <recommendedName>
        <fullName evidence="6">Amine oxidase</fullName>
        <ecNumber evidence="6">1.4.3.-</ecNumber>
    </recommendedName>
</protein>
<comment type="similarity">
    <text evidence="2 6">Belongs to the flavin monoamine oxidase family.</text>
</comment>
<organism evidence="8 9">
    <name type="scientific">Colletotrichum chrysophilum</name>
    <dbReference type="NCBI Taxonomy" id="1836956"/>
    <lineage>
        <taxon>Eukaryota</taxon>
        <taxon>Fungi</taxon>
        <taxon>Dikarya</taxon>
        <taxon>Ascomycota</taxon>
        <taxon>Pezizomycotina</taxon>
        <taxon>Sordariomycetes</taxon>
        <taxon>Hypocreomycetidae</taxon>
        <taxon>Glomerellales</taxon>
        <taxon>Glomerellaceae</taxon>
        <taxon>Colletotrichum</taxon>
        <taxon>Colletotrichum gloeosporioides species complex</taxon>
    </lineage>
</organism>
<keyword evidence="6" id="KW-0285">Flavoprotein</keyword>
<dbReference type="Pfam" id="PF01593">
    <property type="entry name" value="Amino_oxidase"/>
    <property type="match status" value="1"/>
</dbReference>
<accession>A0AAD9ESU4</accession>
<dbReference type="PANTHER" id="PTHR43563:SF1">
    <property type="entry name" value="AMINE OXIDASE [FLAVIN-CONTAINING] B"/>
    <property type="match status" value="1"/>
</dbReference>
<dbReference type="PRINTS" id="PR00757">
    <property type="entry name" value="AMINEOXDASEF"/>
</dbReference>
<evidence type="ECO:0000256" key="6">
    <source>
        <dbReference type="RuleBase" id="RU362067"/>
    </source>
</evidence>